<feature type="compositionally biased region" description="Low complexity" evidence="1">
    <location>
        <begin position="56"/>
        <end position="66"/>
    </location>
</feature>
<protein>
    <recommendedName>
        <fullName evidence="4">Secreted protein</fullName>
    </recommendedName>
</protein>
<accession>A0AAV7X8Z8</accession>
<reference evidence="2" key="1">
    <citation type="submission" date="2022-12" db="EMBL/GenBank/DDBJ databases">
        <title>Chromosome-level genome assembly of the bean flower thrips Megalurothrips usitatus.</title>
        <authorList>
            <person name="Ma L."/>
            <person name="Liu Q."/>
            <person name="Li H."/>
            <person name="Cai W."/>
        </authorList>
    </citation>
    <scope>NUCLEOTIDE SEQUENCE</scope>
    <source>
        <strain evidence="2">Cailab_2022a</strain>
    </source>
</reference>
<dbReference type="EMBL" id="JAPTSV010000013">
    <property type="protein sequence ID" value="KAJ1521041.1"/>
    <property type="molecule type" value="Genomic_DNA"/>
</dbReference>
<comment type="caution">
    <text evidence="2">The sequence shown here is derived from an EMBL/GenBank/DDBJ whole genome shotgun (WGS) entry which is preliminary data.</text>
</comment>
<feature type="region of interest" description="Disordered" evidence="1">
    <location>
        <begin position="30"/>
        <end position="78"/>
    </location>
</feature>
<proteinExistence type="predicted"/>
<name>A0AAV7X8Z8_9NEOP</name>
<keyword evidence="3" id="KW-1185">Reference proteome</keyword>
<sequence length="78" mass="8764">MWARKLRVLVTKMVGNSHGLIALRVVRSKLRKREETNNNNNNGGLRHGGQREHGRQLPQLQQLQLQVPDGGKAAFTQG</sequence>
<evidence type="ECO:0000313" key="3">
    <source>
        <dbReference type="Proteomes" id="UP001075354"/>
    </source>
</evidence>
<dbReference type="Proteomes" id="UP001075354">
    <property type="component" value="Chromosome 13"/>
</dbReference>
<evidence type="ECO:0000313" key="2">
    <source>
        <dbReference type="EMBL" id="KAJ1521041.1"/>
    </source>
</evidence>
<evidence type="ECO:0000256" key="1">
    <source>
        <dbReference type="SAM" id="MobiDB-lite"/>
    </source>
</evidence>
<organism evidence="2 3">
    <name type="scientific">Megalurothrips usitatus</name>
    <name type="common">bean blossom thrips</name>
    <dbReference type="NCBI Taxonomy" id="439358"/>
    <lineage>
        <taxon>Eukaryota</taxon>
        <taxon>Metazoa</taxon>
        <taxon>Ecdysozoa</taxon>
        <taxon>Arthropoda</taxon>
        <taxon>Hexapoda</taxon>
        <taxon>Insecta</taxon>
        <taxon>Pterygota</taxon>
        <taxon>Neoptera</taxon>
        <taxon>Paraneoptera</taxon>
        <taxon>Thysanoptera</taxon>
        <taxon>Terebrantia</taxon>
        <taxon>Thripoidea</taxon>
        <taxon>Thripidae</taxon>
        <taxon>Megalurothrips</taxon>
    </lineage>
</organism>
<gene>
    <name evidence="2" type="ORF">ONE63_002752</name>
</gene>
<dbReference type="AlphaFoldDB" id="A0AAV7X8Z8"/>
<evidence type="ECO:0008006" key="4">
    <source>
        <dbReference type="Google" id="ProtNLM"/>
    </source>
</evidence>